<organism evidence="2 3">
    <name type="scientific">Trapa incisa</name>
    <dbReference type="NCBI Taxonomy" id="236973"/>
    <lineage>
        <taxon>Eukaryota</taxon>
        <taxon>Viridiplantae</taxon>
        <taxon>Streptophyta</taxon>
        <taxon>Embryophyta</taxon>
        <taxon>Tracheophyta</taxon>
        <taxon>Spermatophyta</taxon>
        <taxon>Magnoliopsida</taxon>
        <taxon>eudicotyledons</taxon>
        <taxon>Gunneridae</taxon>
        <taxon>Pentapetalae</taxon>
        <taxon>rosids</taxon>
        <taxon>malvids</taxon>
        <taxon>Myrtales</taxon>
        <taxon>Lythraceae</taxon>
        <taxon>Trapa</taxon>
    </lineage>
</organism>
<dbReference type="Proteomes" id="UP001345219">
    <property type="component" value="Chromosome 21"/>
</dbReference>
<evidence type="ECO:0000256" key="1">
    <source>
        <dbReference type="SAM" id="MobiDB-lite"/>
    </source>
</evidence>
<proteinExistence type="predicted"/>
<feature type="region of interest" description="Disordered" evidence="1">
    <location>
        <begin position="138"/>
        <end position="168"/>
    </location>
</feature>
<comment type="caution">
    <text evidence="2">The sequence shown here is derived from an EMBL/GenBank/DDBJ whole genome shotgun (WGS) entry which is preliminary data.</text>
</comment>
<keyword evidence="3" id="KW-1185">Reference proteome</keyword>
<name>A0AAN7JNK3_9MYRT</name>
<dbReference type="EMBL" id="JAXIOK010000018">
    <property type="protein sequence ID" value="KAK4750385.1"/>
    <property type="molecule type" value="Genomic_DNA"/>
</dbReference>
<evidence type="ECO:0000313" key="3">
    <source>
        <dbReference type="Proteomes" id="UP001345219"/>
    </source>
</evidence>
<evidence type="ECO:0000313" key="2">
    <source>
        <dbReference type="EMBL" id="KAK4750385.1"/>
    </source>
</evidence>
<protein>
    <submittedName>
        <fullName evidence="2">Uncharacterized protein</fullName>
    </submittedName>
</protein>
<gene>
    <name evidence="2" type="ORF">SAY87_027834</name>
</gene>
<sequence>MLTQLSMTEVDAGVALAQQNSRPWASSPPYHGQPHNGVLYKSCEANKEWISGEGRQSRSMYHYNVHALRSRRRPYPPLHPQNSWSTRHHHQHIPRTAVFNHHNADGGGPGMQALFINWCPRPSSGTGVFLPQSPDVYNLESSNKKQDVKRKGLSRDDHSNEGMDSENNASQCCVLSQNRSFSPHIFLPKEWTY</sequence>
<accession>A0AAN7JNK3</accession>
<feature type="compositionally biased region" description="Basic and acidic residues" evidence="1">
    <location>
        <begin position="142"/>
        <end position="161"/>
    </location>
</feature>
<reference evidence="2 3" key="1">
    <citation type="journal article" date="2023" name="Hortic Res">
        <title>Pangenome of water caltrop reveals structural variations and asymmetric subgenome divergence after allopolyploidization.</title>
        <authorList>
            <person name="Zhang X."/>
            <person name="Chen Y."/>
            <person name="Wang L."/>
            <person name="Yuan Y."/>
            <person name="Fang M."/>
            <person name="Shi L."/>
            <person name="Lu R."/>
            <person name="Comes H.P."/>
            <person name="Ma Y."/>
            <person name="Chen Y."/>
            <person name="Huang G."/>
            <person name="Zhou Y."/>
            <person name="Zheng Z."/>
            <person name="Qiu Y."/>
        </authorList>
    </citation>
    <scope>NUCLEOTIDE SEQUENCE [LARGE SCALE GENOMIC DNA]</scope>
    <source>
        <tissue evidence="2">Roots</tissue>
    </source>
</reference>
<dbReference type="AlphaFoldDB" id="A0AAN7JNK3"/>